<evidence type="ECO:0000313" key="3">
    <source>
        <dbReference type="Proteomes" id="UP000489600"/>
    </source>
</evidence>
<dbReference type="AlphaFoldDB" id="A0A565B063"/>
<proteinExistence type="predicted"/>
<dbReference type="EMBL" id="CABITT030000002">
    <property type="protein sequence ID" value="VVA95041.1"/>
    <property type="molecule type" value="Genomic_DNA"/>
</dbReference>
<dbReference type="Proteomes" id="UP000489600">
    <property type="component" value="Unassembled WGS sequence"/>
</dbReference>
<organism evidence="2 3">
    <name type="scientific">Arabis nemorensis</name>
    <dbReference type="NCBI Taxonomy" id="586526"/>
    <lineage>
        <taxon>Eukaryota</taxon>
        <taxon>Viridiplantae</taxon>
        <taxon>Streptophyta</taxon>
        <taxon>Embryophyta</taxon>
        <taxon>Tracheophyta</taxon>
        <taxon>Spermatophyta</taxon>
        <taxon>Magnoliopsida</taxon>
        <taxon>eudicotyledons</taxon>
        <taxon>Gunneridae</taxon>
        <taxon>Pentapetalae</taxon>
        <taxon>rosids</taxon>
        <taxon>malvids</taxon>
        <taxon>Brassicales</taxon>
        <taxon>Brassicaceae</taxon>
        <taxon>Arabideae</taxon>
        <taxon>Arabis</taxon>
    </lineage>
</organism>
<sequence>MEMDMKKCSGDWSEFIDLEGGGGSVIGFSELDIDMSNSARTTVKLCKNKLMMLEQGRGGGSGVQADLEAPPVFESTATPELVSP</sequence>
<comment type="caution">
    <text evidence="2">The sequence shown here is derived from an EMBL/GenBank/DDBJ whole genome shotgun (WGS) entry which is preliminary data.</text>
</comment>
<name>A0A565B063_9BRAS</name>
<protein>
    <submittedName>
        <fullName evidence="2">Uncharacterized protein</fullName>
    </submittedName>
</protein>
<evidence type="ECO:0000256" key="1">
    <source>
        <dbReference type="SAM" id="MobiDB-lite"/>
    </source>
</evidence>
<gene>
    <name evidence="2" type="ORF">ANE_LOCUS5486</name>
</gene>
<reference evidence="2" key="1">
    <citation type="submission" date="2019-07" db="EMBL/GenBank/DDBJ databases">
        <authorList>
            <person name="Dittberner H."/>
        </authorList>
    </citation>
    <scope>NUCLEOTIDE SEQUENCE [LARGE SCALE GENOMIC DNA]</scope>
</reference>
<evidence type="ECO:0000313" key="2">
    <source>
        <dbReference type="EMBL" id="VVA95041.1"/>
    </source>
</evidence>
<feature type="region of interest" description="Disordered" evidence="1">
    <location>
        <begin position="57"/>
        <end position="84"/>
    </location>
</feature>
<keyword evidence="3" id="KW-1185">Reference proteome</keyword>
<accession>A0A565B063</accession>